<feature type="transmembrane region" description="Helical" evidence="1">
    <location>
        <begin position="58"/>
        <end position="78"/>
    </location>
</feature>
<comment type="caution">
    <text evidence="2">The sequence shown here is derived from an EMBL/GenBank/DDBJ whole genome shotgun (WGS) entry which is preliminary data.</text>
</comment>
<evidence type="ECO:0000313" key="3">
    <source>
        <dbReference type="Proteomes" id="UP000283530"/>
    </source>
</evidence>
<dbReference type="EMBL" id="QPKB01000102">
    <property type="protein sequence ID" value="RWR97835.1"/>
    <property type="molecule type" value="Genomic_DNA"/>
</dbReference>
<feature type="transmembrane region" description="Helical" evidence="1">
    <location>
        <begin position="98"/>
        <end position="125"/>
    </location>
</feature>
<gene>
    <name evidence="2" type="ORF">CKAN_02729600</name>
</gene>
<reference evidence="2 3" key="1">
    <citation type="journal article" date="2019" name="Nat. Plants">
        <title>Stout camphor tree genome fills gaps in understanding of flowering plant genome evolution.</title>
        <authorList>
            <person name="Chaw S.M."/>
            <person name="Liu Y.C."/>
            <person name="Wu Y.W."/>
            <person name="Wang H.Y."/>
            <person name="Lin C.I."/>
            <person name="Wu C.S."/>
            <person name="Ke H.M."/>
            <person name="Chang L.Y."/>
            <person name="Hsu C.Y."/>
            <person name="Yang H.T."/>
            <person name="Sudianto E."/>
            <person name="Hsu M.H."/>
            <person name="Wu K.P."/>
            <person name="Wang L.N."/>
            <person name="Leebens-Mack J.H."/>
            <person name="Tsai I.J."/>
        </authorList>
    </citation>
    <scope>NUCLEOTIDE SEQUENCE [LARGE SCALE GENOMIC DNA]</scope>
    <source>
        <strain evidence="3">cv. Chaw 1501</strain>
        <tissue evidence="2">Young leaves</tissue>
    </source>
</reference>
<evidence type="ECO:0000256" key="1">
    <source>
        <dbReference type="SAM" id="Phobius"/>
    </source>
</evidence>
<organism evidence="2 3">
    <name type="scientific">Cinnamomum micranthum f. kanehirae</name>
    <dbReference type="NCBI Taxonomy" id="337451"/>
    <lineage>
        <taxon>Eukaryota</taxon>
        <taxon>Viridiplantae</taxon>
        <taxon>Streptophyta</taxon>
        <taxon>Embryophyta</taxon>
        <taxon>Tracheophyta</taxon>
        <taxon>Spermatophyta</taxon>
        <taxon>Magnoliopsida</taxon>
        <taxon>Magnoliidae</taxon>
        <taxon>Laurales</taxon>
        <taxon>Lauraceae</taxon>
        <taxon>Cinnamomum</taxon>
    </lineage>
</organism>
<proteinExistence type="predicted"/>
<keyword evidence="1" id="KW-0812">Transmembrane</keyword>
<protein>
    <submittedName>
        <fullName evidence="2">Uncharacterized protein</fullName>
    </submittedName>
</protein>
<keyword evidence="1" id="KW-1133">Transmembrane helix</keyword>
<name>A0A443Q477_9MAGN</name>
<dbReference type="AlphaFoldDB" id="A0A443Q477"/>
<accession>A0A443Q477</accession>
<dbReference type="Proteomes" id="UP000283530">
    <property type="component" value="Unassembled WGS sequence"/>
</dbReference>
<sequence length="304" mass="34864">MSVSDYTGENKSFDRTNICQMRTSASRIRLIIWVSDDFYLQRMAPLQCWSKYMVYRGWVLDTSCFIHAIALMIAYNYIDSSKRCLDVDVVTQDKKKISVIVFFVTVWDEVVLVIFPAWDAFYLAVCWMFKYYRMGYLLFVGIESTSPYGRVTFHRNIGVVSIWDGLVDAHRSRWREKREHPLFQRGQPLPALPCSPLLLGRTHPILSELLTTGKEVGLWVVDHRVGLENRKVVGVVLVLLFCKSSLEEEAWFPRLASTRSGQVDLTHLQKANPAWEPEVVAGAFSAQAHSMSQKLSVTRAAKTK</sequence>
<keyword evidence="3" id="KW-1185">Reference proteome</keyword>
<evidence type="ECO:0000313" key="2">
    <source>
        <dbReference type="EMBL" id="RWR97835.1"/>
    </source>
</evidence>
<keyword evidence="1" id="KW-0472">Membrane</keyword>